<dbReference type="InterPro" id="IPR000782">
    <property type="entry name" value="FAS1_domain"/>
</dbReference>
<proteinExistence type="inferred from homology"/>
<evidence type="ECO:0000256" key="3">
    <source>
        <dbReference type="SAM" id="SignalP"/>
    </source>
</evidence>
<comment type="caution">
    <text evidence="5">The sequence shown here is derived from an EMBL/GenBank/DDBJ whole genome shotgun (WGS) entry which is preliminary data.</text>
</comment>
<dbReference type="InterPro" id="IPR052806">
    <property type="entry name" value="Fasciclin-like_AGP"/>
</dbReference>
<evidence type="ECO:0000256" key="2">
    <source>
        <dbReference type="SAM" id="MobiDB-lite"/>
    </source>
</evidence>
<sequence length="368" mass="39690">MSAAMNLLLLLLVTAILATKASAHPLFPPPPPQSQILHTFPPSLFATILSTLGFQELSSVTTNANLSLITPTTIFAATDSTLLTCPSCSLPLLLQEHSLPGLYTLHFLRNLAFGTKIETFAPDRCLTITASHINPSDAVATRKVFVNGVEITKPDLFNNGLVIVHGIQGFISHLSPASCTVEKMTTLAYPDPPPPTAAFLIKHSMMKETMAQLRFRGFSLVALAMRIKYPELSDLKSMTVFAIDDASIFAGGEGHAYVTDLMYHIVPNRILQGSHLMGLPSETVIPTMERGQKLVITTAGGGGPLAPMRINYVKIKNFDLVSNTRIVVHALSTPFPHVHHRTAKNEGTCAQSQSEACENNANAPSTES</sequence>
<feature type="compositionally biased region" description="Polar residues" evidence="2">
    <location>
        <begin position="348"/>
        <end position="368"/>
    </location>
</feature>
<keyword evidence="6" id="KW-1185">Reference proteome</keyword>
<comment type="similarity">
    <text evidence="1">Belongs to the fasciclin-like AGP family.</text>
</comment>
<evidence type="ECO:0000256" key="1">
    <source>
        <dbReference type="ARBA" id="ARBA00007843"/>
    </source>
</evidence>
<dbReference type="SUPFAM" id="SSF82153">
    <property type="entry name" value="FAS1 domain"/>
    <property type="match status" value="2"/>
</dbReference>
<dbReference type="EMBL" id="JBJUIK010000004">
    <property type="protein sequence ID" value="KAL3531332.1"/>
    <property type="molecule type" value="Genomic_DNA"/>
</dbReference>
<organism evidence="5 6">
    <name type="scientific">Cinchona calisaya</name>
    <dbReference type="NCBI Taxonomy" id="153742"/>
    <lineage>
        <taxon>Eukaryota</taxon>
        <taxon>Viridiplantae</taxon>
        <taxon>Streptophyta</taxon>
        <taxon>Embryophyta</taxon>
        <taxon>Tracheophyta</taxon>
        <taxon>Spermatophyta</taxon>
        <taxon>Magnoliopsida</taxon>
        <taxon>eudicotyledons</taxon>
        <taxon>Gunneridae</taxon>
        <taxon>Pentapetalae</taxon>
        <taxon>asterids</taxon>
        <taxon>lamiids</taxon>
        <taxon>Gentianales</taxon>
        <taxon>Rubiaceae</taxon>
        <taxon>Cinchonoideae</taxon>
        <taxon>Cinchoneae</taxon>
        <taxon>Cinchona</taxon>
    </lineage>
</organism>
<dbReference type="PANTHER" id="PTHR33985:SF35">
    <property type="entry name" value="FASCICLIN-LIKE ARABINOGALACTAN PROTEIN 21"/>
    <property type="match status" value="1"/>
</dbReference>
<evidence type="ECO:0000313" key="5">
    <source>
        <dbReference type="EMBL" id="KAL3531332.1"/>
    </source>
</evidence>
<feature type="domain" description="FAS1" evidence="4">
    <location>
        <begin position="239"/>
        <end position="338"/>
    </location>
</feature>
<feature type="signal peptide" evidence="3">
    <location>
        <begin position="1"/>
        <end position="23"/>
    </location>
</feature>
<dbReference type="PANTHER" id="PTHR33985">
    <property type="entry name" value="OS02G0491300 PROTEIN-RELATED"/>
    <property type="match status" value="1"/>
</dbReference>
<name>A0ABD3AJI4_9GENT</name>
<feature type="region of interest" description="Disordered" evidence="2">
    <location>
        <begin position="345"/>
        <end position="368"/>
    </location>
</feature>
<dbReference type="InterPro" id="IPR036378">
    <property type="entry name" value="FAS1_dom_sf"/>
</dbReference>
<gene>
    <name evidence="5" type="ORF">ACH5RR_010654</name>
</gene>
<accession>A0ABD3AJI4</accession>
<keyword evidence="3" id="KW-0732">Signal</keyword>
<protein>
    <recommendedName>
        <fullName evidence="4">FAS1 domain-containing protein</fullName>
    </recommendedName>
</protein>
<feature type="domain" description="FAS1" evidence="4">
    <location>
        <begin position="73"/>
        <end position="174"/>
    </location>
</feature>
<dbReference type="SMART" id="SM00554">
    <property type="entry name" value="FAS1"/>
    <property type="match status" value="2"/>
</dbReference>
<evidence type="ECO:0000313" key="6">
    <source>
        <dbReference type="Proteomes" id="UP001630127"/>
    </source>
</evidence>
<feature type="chain" id="PRO_5044750476" description="FAS1 domain-containing protein" evidence="3">
    <location>
        <begin position="24"/>
        <end position="368"/>
    </location>
</feature>
<evidence type="ECO:0000259" key="4">
    <source>
        <dbReference type="SMART" id="SM00554"/>
    </source>
</evidence>
<dbReference type="AlphaFoldDB" id="A0ABD3AJI4"/>
<dbReference type="Proteomes" id="UP001630127">
    <property type="component" value="Unassembled WGS sequence"/>
</dbReference>
<reference evidence="5 6" key="1">
    <citation type="submission" date="2024-11" db="EMBL/GenBank/DDBJ databases">
        <title>A near-complete genome assembly of Cinchona calisaya.</title>
        <authorList>
            <person name="Lian D.C."/>
            <person name="Zhao X.W."/>
            <person name="Wei L."/>
        </authorList>
    </citation>
    <scope>NUCLEOTIDE SEQUENCE [LARGE SCALE GENOMIC DNA]</scope>
    <source>
        <tissue evidence="5">Nenye</tissue>
    </source>
</reference>